<comment type="function">
    <text evidence="5">Catalyzes the interconversion of alpha and beta anomers of maltose.</text>
</comment>
<evidence type="ECO:0000256" key="7">
    <source>
        <dbReference type="PIRSR" id="PIRSR005096-3"/>
    </source>
</evidence>
<feature type="binding site" evidence="7">
    <location>
        <begin position="177"/>
        <end position="179"/>
    </location>
    <ligand>
        <name>beta-D-galactose</name>
        <dbReference type="ChEBI" id="CHEBI:27667"/>
    </ligand>
</feature>
<comment type="pathway">
    <text evidence="1 5">Carbohydrate metabolism; hexose metabolism.</text>
</comment>
<accession>A0AAW8WBV4</accession>
<dbReference type="Gene3D" id="2.70.98.10">
    <property type="match status" value="1"/>
</dbReference>
<dbReference type="GO" id="GO:0030246">
    <property type="term" value="F:carbohydrate binding"/>
    <property type="evidence" value="ECO:0007669"/>
    <property type="project" value="InterPro"/>
</dbReference>
<evidence type="ECO:0000256" key="6">
    <source>
        <dbReference type="PIRSR" id="PIRSR005096-1"/>
    </source>
</evidence>
<name>A0AAW8WBV4_LACPE</name>
<dbReference type="GO" id="GO:0050558">
    <property type="term" value="F:maltose epimerase activity"/>
    <property type="evidence" value="ECO:0007669"/>
    <property type="project" value="UniProtKB-EC"/>
</dbReference>
<comment type="caution">
    <text evidence="8">The sequence shown here is derived from an EMBL/GenBank/DDBJ whole genome shotgun (WGS) entry which is preliminary data.</text>
</comment>
<dbReference type="InterPro" id="IPR047215">
    <property type="entry name" value="Galactose_mutarotase-like"/>
</dbReference>
<organism evidence="8 9">
    <name type="scientific">Lactiplantibacillus pentosus</name>
    <name type="common">Lactobacillus pentosus</name>
    <dbReference type="NCBI Taxonomy" id="1589"/>
    <lineage>
        <taxon>Bacteria</taxon>
        <taxon>Bacillati</taxon>
        <taxon>Bacillota</taxon>
        <taxon>Bacilli</taxon>
        <taxon>Lactobacillales</taxon>
        <taxon>Lactobacillaceae</taxon>
        <taxon>Lactiplantibacillus</taxon>
    </lineage>
</organism>
<keyword evidence="3 5" id="KW-0413">Isomerase</keyword>
<dbReference type="EMBL" id="JAVLAO010000001">
    <property type="protein sequence ID" value="MDT7037607.1"/>
    <property type="molecule type" value="Genomic_DNA"/>
</dbReference>
<dbReference type="SUPFAM" id="SSF74650">
    <property type="entry name" value="Galactose mutarotase-like"/>
    <property type="match status" value="1"/>
</dbReference>
<dbReference type="InterPro" id="IPR015443">
    <property type="entry name" value="Aldose_1-epimerase"/>
</dbReference>
<evidence type="ECO:0000256" key="2">
    <source>
        <dbReference type="ARBA" id="ARBA00006206"/>
    </source>
</evidence>
<evidence type="ECO:0000313" key="8">
    <source>
        <dbReference type="EMBL" id="MDT7037607.1"/>
    </source>
</evidence>
<gene>
    <name evidence="8" type="ORF">RI555_01085</name>
</gene>
<evidence type="ECO:0000256" key="3">
    <source>
        <dbReference type="ARBA" id="ARBA00023235"/>
    </source>
</evidence>
<comment type="catalytic activity">
    <reaction evidence="5">
        <text>alpha-maltose = beta-maltose</text>
        <dbReference type="Rhea" id="RHEA:21228"/>
        <dbReference type="ChEBI" id="CHEBI:18147"/>
        <dbReference type="ChEBI" id="CHEBI:18167"/>
        <dbReference type="EC" id="5.1.3.21"/>
    </reaction>
</comment>
<protein>
    <recommendedName>
        <fullName evidence="5">Maltose epimerase</fullName>
        <ecNumber evidence="5">5.1.3.21</ecNumber>
    </recommendedName>
</protein>
<dbReference type="Proteomes" id="UP001263852">
    <property type="component" value="Unassembled WGS sequence"/>
</dbReference>
<dbReference type="PANTHER" id="PTHR10091:SF0">
    <property type="entry name" value="GALACTOSE MUTAROTASE"/>
    <property type="match status" value="1"/>
</dbReference>
<keyword evidence="4 5" id="KW-0119">Carbohydrate metabolism</keyword>
<dbReference type="AlphaFoldDB" id="A0AAW8WBV4"/>
<proteinExistence type="inferred from homology"/>
<dbReference type="GO" id="GO:0033499">
    <property type="term" value="P:galactose catabolic process via UDP-galactose, Leloir pathway"/>
    <property type="evidence" value="ECO:0007669"/>
    <property type="project" value="TreeGrafter"/>
</dbReference>
<feature type="active site" description="Proton acceptor" evidence="6">
    <location>
        <position position="306"/>
    </location>
</feature>
<dbReference type="InterPro" id="IPR011013">
    <property type="entry name" value="Gal_mutarotase_sf_dom"/>
</dbReference>
<evidence type="ECO:0000256" key="5">
    <source>
        <dbReference type="PIRNR" id="PIRNR005096"/>
    </source>
</evidence>
<dbReference type="GO" id="GO:0005737">
    <property type="term" value="C:cytoplasm"/>
    <property type="evidence" value="ECO:0007669"/>
    <property type="project" value="TreeGrafter"/>
</dbReference>
<evidence type="ECO:0000256" key="4">
    <source>
        <dbReference type="ARBA" id="ARBA00023277"/>
    </source>
</evidence>
<sequence length="339" mass="37629">MQVSVFKYGHQNHHDLCEISMVNDRGVQVKILNYGATLESIVLPMVTGPRNVVLSLGGPEDYAKERNFLGGTVGRVVGRIRRGCWRMGNQEVHLPLNDGPNHIHGGCGTDTKIYDFQTVYHENFVETILTLVDPDGSNGYPGNLKLQVRYRLDNFDSIEYSIRAITDKTTIFNPTNHAYFCLDGPNQRVEHAQLRIDSDFYLPLDSQSLPYMGEKSVVGTVFDFRKSVPIGQALNSNDSEIVAEHGLNHPYILTGCQPAVTLVAADKKVSMNITTKSPAVVVYTANHFNNQGITSNICQYNGVALEAQFPPAEDSDLSSITLLPGEVFQTQTTWAFNFE</sequence>
<dbReference type="EC" id="5.1.3.21" evidence="5"/>
<dbReference type="PIRSF" id="PIRSF005096">
    <property type="entry name" value="GALM"/>
    <property type="match status" value="1"/>
</dbReference>
<dbReference type="PANTHER" id="PTHR10091">
    <property type="entry name" value="ALDOSE-1-EPIMERASE"/>
    <property type="match status" value="1"/>
</dbReference>
<dbReference type="GO" id="GO:0006006">
    <property type="term" value="P:glucose metabolic process"/>
    <property type="evidence" value="ECO:0007669"/>
    <property type="project" value="TreeGrafter"/>
</dbReference>
<reference evidence="8" key="1">
    <citation type="submission" date="2023-08" db="EMBL/GenBank/DDBJ databases">
        <authorList>
            <person name="Page C.A."/>
            <person name="Perez-Diaz I.M."/>
        </authorList>
    </citation>
    <scope>NUCLEOTIDE SEQUENCE</scope>
    <source>
        <strain evidence="8">1.8.9</strain>
    </source>
</reference>
<dbReference type="KEGG" id="lpg:BB562_15840"/>
<evidence type="ECO:0000313" key="9">
    <source>
        <dbReference type="Proteomes" id="UP001263852"/>
    </source>
</evidence>
<dbReference type="InterPro" id="IPR014718">
    <property type="entry name" value="GH-type_carb-bd"/>
</dbReference>
<feature type="active site" description="Proton donor" evidence="6">
    <location>
        <position position="177"/>
    </location>
</feature>
<evidence type="ECO:0000256" key="1">
    <source>
        <dbReference type="ARBA" id="ARBA00005028"/>
    </source>
</evidence>
<dbReference type="InterPro" id="IPR008183">
    <property type="entry name" value="Aldose_1/G6P_1-epimerase"/>
</dbReference>
<dbReference type="Pfam" id="PF01263">
    <property type="entry name" value="Aldose_epim"/>
    <property type="match status" value="1"/>
</dbReference>
<comment type="similarity">
    <text evidence="2 5">Belongs to the aldose epimerase family.</text>
</comment>
<dbReference type="RefSeq" id="WP_101874215.1">
    <property type="nucleotide sequence ID" value="NZ_BOUG01000009.1"/>
</dbReference>
<dbReference type="GO" id="GO:0004034">
    <property type="term" value="F:aldose 1-epimerase activity"/>
    <property type="evidence" value="ECO:0007669"/>
    <property type="project" value="TreeGrafter"/>
</dbReference>
<dbReference type="CDD" id="cd09019">
    <property type="entry name" value="galactose_mutarotase_like"/>
    <property type="match status" value="1"/>
</dbReference>